<keyword evidence="6 8" id="KW-0482">Metalloprotease</keyword>
<accession>A0ABS3VXV9</accession>
<keyword evidence="9" id="KW-1185">Reference proteome</keyword>
<keyword evidence="5" id="KW-0479">Metal-binding</keyword>
<name>A0ABS3VXV9_MICEH</name>
<dbReference type="Proteomes" id="UP000823521">
    <property type="component" value="Unassembled WGS sequence"/>
</dbReference>
<dbReference type="EMBL" id="WVUH01000273">
    <property type="protein sequence ID" value="MBO4209193.1"/>
    <property type="molecule type" value="Genomic_DNA"/>
</dbReference>
<evidence type="ECO:0000256" key="1">
    <source>
        <dbReference type="ARBA" id="ARBA00000612"/>
    </source>
</evidence>
<sequence length="171" mass="17844">NAASAAPAPQVGVAQRTITYAGGGEYSSHADQAAQIWNSRVPNIRLVRSSGGGNINIYVVSGGGSRATIGLGYGTIYLDRLQINQGYSPLRVVTHEMGHTLSLRDNYNGNCAILMSGGSAGYGCTNPYPSSAEANAVYQAFAYGLVSVPAASAEPEWSDDYATPARELVHS</sequence>
<dbReference type="EC" id="3.4.24.77" evidence="3"/>
<evidence type="ECO:0000256" key="5">
    <source>
        <dbReference type="ARBA" id="ARBA00022723"/>
    </source>
</evidence>
<keyword evidence="8" id="KW-0378">Hydrolase</keyword>
<organism evidence="8 9">
    <name type="scientific">Micromonospora echinofusca</name>
    <dbReference type="NCBI Taxonomy" id="47858"/>
    <lineage>
        <taxon>Bacteria</taxon>
        <taxon>Bacillati</taxon>
        <taxon>Actinomycetota</taxon>
        <taxon>Actinomycetes</taxon>
        <taxon>Micromonosporales</taxon>
        <taxon>Micromonosporaceae</taxon>
        <taxon>Micromonospora</taxon>
    </lineage>
</organism>
<proteinExistence type="inferred from homology"/>
<evidence type="ECO:0000256" key="6">
    <source>
        <dbReference type="ARBA" id="ARBA00023049"/>
    </source>
</evidence>
<evidence type="ECO:0000256" key="3">
    <source>
        <dbReference type="ARBA" id="ARBA00012325"/>
    </source>
</evidence>
<gene>
    <name evidence="8" type="ORF">GSF22_24815</name>
</gene>
<comment type="catalytic activity">
    <reaction evidence="1">
        <text>Hydrolyzes proteins with a preference for Tyr or Phe in the P1' position. Has no action on amino-acid p-nitroanilides.</text>
        <dbReference type="EC" id="3.4.24.77"/>
    </reaction>
</comment>
<protein>
    <recommendedName>
        <fullName evidence="4">Extracellular small neutral protease</fullName>
        <ecNumber evidence="3">3.4.24.77</ecNumber>
    </recommendedName>
    <alternativeName>
        <fullName evidence="7">Snapalysin</fullName>
    </alternativeName>
</protein>
<feature type="non-terminal residue" evidence="8">
    <location>
        <position position="1"/>
    </location>
</feature>
<dbReference type="Pfam" id="PF02031">
    <property type="entry name" value="Peptidase_M7"/>
    <property type="match status" value="1"/>
</dbReference>
<dbReference type="SUPFAM" id="SSF55486">
    <property type="entry name" value="Metalloproteases ('zincins'), catalytic domain"/>
    <property type="match status" value="1"/>
</dbReference>
<comment type="caution">
    <text evidence="8">The sequence shown here is derived from an EMBL/GenBank/DDBJ whole genome shotgun (WGS) entry which is preliminary data.</text>
</comment>
<dbReference type="GO" id="GO:0008237">
    <property type="term" value="F:metallopeptidase activity"/>
    <property type="evidence" value="ECO:0007669"/>
    <property type="project" value="UniProtKB-KW"/>
</dbReference>
<evidence type="ECO:0000313" key="9">
    <source>
        <dbReference type="Proteomes" id="UP000823521"/>
    </source>
</evidence>
<evidence type="ECO:0000256" key="4">
    <source>
        <dbReference type="ARBA" id="ARBA00019129"/>
    </source>
</evidence>
<dbReference type="InterPro" id="IPR024079">
    <property type="entry name" value="MetalloPept_cat_dom_sf"/>
</dbReference>
<dbReference type="InterPro" id="IPR000013">
    <property type="entry name" value="Peptidase_M7"/>
</dbReference>
<comment type="similarity">
    <text evidence="2">Belongs to the peptidase M7 family.</text>
</comment>
<dbReference type="PRINTS" id="PR00787">
    <property type="entry name" value="NEUTRALPTASE"/>
</dbReference>
<reference evidence="8 9" key="1">
    <citation type="submission" date="2019-12" db="EMBL/GenBank/DDBJ databases">
        <title>Whole genome sequencing of endophytic Actinobacterium Micromonospora sp. MPMI6T.</title>
        <authorList>
            <person name="Evv R."/>
            <person name="Podile A.R."/>
        </authorList>
    </citation>
    <scope>NUCLEOTIDE SEQUENCE [LARGE SCALE GENOMIC DNA]</scope>
    <source>
        <strain evidence="8 9">MPMI6</strain>
    </source>
</reference>
<evidence type="ECO:0000256" key="7">
    <source>
        <dbReference type="ARBA" id="ARBA00029927"/>
    </source>
</evidence>
<keyword evidence="6 8" id="KW-0645">Protease</keyword>
<evidence type="ECO:0000256" key="2">
    <source>
        <dbReference type="ARBA" id="ARBA00006571"/>
    </source>
</evidence>
<dbReference type="RefSeq" id="WP_208816166.1">
    <property type="nucleotide sequence ID" value="NZ_WVUH01000273.1"/>
</dbReference>
<dbReference type="Gene3D" id="3.40.390.10">
    <property type="entry name" value="Collagenase (Catalytic Domain)"/>
    <property type="match status" value="1"/>
</dbReference>
<evidence type="ECO:0000313" key="8">
    <source>
        <dbReference type="EMBL" id="MBO4209193.1"/>
    </source>
</evidence>